<dbReference type="PROSITE" id="PS51935">
    <property type="entry name" value="NLPC_P60"/>
    <property type="match status" value="1"/>
</dbReference>
<organism evidence="7 8">
    <name type="scientific">Sphingobacterium populi</name>
    <dbReference type="NCBI Taxonomy" id="1812824"/>
    <lineage>
        <taxon>Bacteria</taxon>
        <taxon>Pseudomonadati</taxon>
        <taxon>Bacteroidota</taxon>
        <taxon>Sphingobacteriia</taxon>
        <taxon>Sphingobacteriales</taxon>
        <taxon>Sphingobacteriaceae</taxon>
        <taxon>Sphingobacterium</taxon>
    </lineage>
</organism>
<keyword evidence="8" id="KW-1185">Reference proteome</keyword>
<dbReference type="InterPro" id="IPR003646">
    <property type="entry name" value="SH3-like_bac-type"/>
</dbReference>
<protein>
    <submittedName>
        <fullName evidence="7">NlpC/P60 family protein</fullName>
    </submittedName>
</protein>
<dbReference type="Pfam" id="PF18348">
    <property type="entry name" value="SH3_16"/>
    <property type="match status" value="1"/>
</dbReference>
<evidence type="ECO:0000313" key="8">
    <source>
        <dbReference type="Proteomes" id="UP001597418"/>
    </source>
</evidence>
<accession>A0ABW5UFG8</accession>
<gene>
    <name evidence="7" type="ORF">ACFSQ6_14405</name>
</gene>
<dbReference type="Proteomes" id="UP001597418">
    <property type="component" value="Unassembled WGS sequence"/>
</dbReference>
<evidence type="ECO:0000259" key="5">
    <source>
        <dbReference type="PROSITE" id="PS51781"/>
    </source>
</evidence>
<evidence type="ECO:0000313" key="7">
    <source>
        <dbReference type="EMBL" id="MFD2744587.1"/>
    </source>
</evidence>
<evidence type="ECO:0000256" key="4">
    <source>
        <dbReference type="ARBA" id="ARBA00022807"/>
    </source>
</evidence>
<evidence type="ECO:0000256" key="1">
    <source>
        <dbReference type="ARBA" id="ARBA00007074"/>
    </source>
</evidence>
<dbReference type="InterPro" id="IPR041382">
    <property type="entry name" value="SH3_16"/>
</dbReference>
<feature type="domain" description="SH3b" evidence="5">
    <location>
        <begin position="1"/>
        <end position="66"/>
    </location>
</feature>
<comment type="caution">
    <text evidence="7">The sequence shown here is derived from an EMBL/GenBank/DDBJ whole genome shotgun (WGS) entry which is preliminary data.</text>
</comment>
<dbReference type="EMBL" id="JBHUMB010000014">
    <property type="protein sequence ID" value="MFD2744587.1"/>
    <property type="molecule type" value="Genomic_DNA"/>
</dbReference>
<comment type="similarity">
    <text evidence="1">Belongs to the peptidase C40 family.</text>
</comment>
<name>A0ABW5UFG8_9SPHI</name>
<keyword evidence="3" id="KW-0378">Hydrolase</keyword>
<proteinExistence type="inferred from homology"/>
<evidence type="ECO:0000256" key="3">
    <source>
        <dbReference type="ARBA" id="ARBA00022801"/>
    </source>
</evidence>
<dbReference type="PANTHER" id="PTHR47053:SF1">
    <property type="entry name" value="MUREIN DD-ENDOPEPTIDASE MEPH-RELATED"/>
    <property type="match status" value="1"/>
</dbReference>
<dbReference type="Pfam" id="PF00877">
    <property type="entry name" value="NLPC_P60"/>
    <property type="match status" value="1"/>
</dbReference>
<keyword evidence="2" id="KW-0645">Protease</keyword>
<dbReference type="RefSeq" id="WP_066752152.1">
    <property type="nucleotide sequence ID" value="NZ_JBHUMB010000014.1"/>
</dbReference>
<dbReference type="InterPro" id="IPR051202">
    <property type="entry name" value="Peptidase_C40"/>
</dbReference>
<dbReference type="Gene3D" id="3.90.1720.10">
    <property type="entry name" value="endopeptidase domain like (from Nostoc punctiforme)"/>
    <property type="match status" value="1"/>
</dbReference>
<dbReference type="SUPFAM" id="SSF54001">
    <property type="entry name" value="Cysteine proteinases"/>
    <property type="match status" value="1"/>
</dbReference>
<dbReference type="InterPro" id="IPR000064">
    <property type="entry name" value="NLP_P60_dom"/>
</dbReference>
<dbReference type="InterPro" id="IPR038765">
    <property type="entry name" value="Papain-like_cys_pep_sf"/>
</dbReference>
<evidence type="ECO:0000256" key="2">
    <source>
        <dbReference type="ARBA" id="ARBA00022670"/>
    </source>
</evidence>
<feature type="domain" description="NlpC/P60" evidence="6">
    <location>
        <begin position="122"/>
        <end position="251"/>
    </location>
</feature>
<reference evidence="8" key="1">
    <citation type="journal article" date="2019" name="Int. J. Syst. Evol. Microbiol.">
        <title>The Global Catalogue of Microorganisms (GCM) 10K type strain sequencing project: providing services to taxonomists for standard genome sequencing and annotation.</title>
        <authorList>
            <consortium name="The Broad Institute Genomics Platform"/>
            <consortium name="The Broad Institute Genome Sequencing Center for Infectious Disease"/>
            <person name="Wu L."/>
            <person name="Ma J."/>
        </authorList>
    </citation>
    <scope>NUCLEOTIDE SEQUENCE [LARGE SCALE GENOMIC DNA]</scope>
    <source>
        <strain evidence="8">KCTC 42247</strain>
    </source>
</reference>
<dbReference type="Gene3D" id="2.30.30.40">
    <property type="entry name" value="SH3 Domains"/>
    <property type="match status" value="1"/>
</dbReference>
<dbReference type="PROSITE" id="PS51781">
    <property type="entry name" value="SH3B"/>
    <property type="match status" value="1"/>
</dbReference>
<sequence>MKSQAVCNLSIIPLRAGPSHRSEQVSQLLFGEYFTVLEEREEWIMIKGADPAYEGWIQRGQLAFIDESASEFEIVHVDGATAQIGSQNPFPLLHGCVVPRADELVLNGELCRIEGSFRQPTLHDFDVEFPKLINYYLGAPYLWGGRSRFGVDCSGLMQLIYRHFAISLHRDASDQATQGEIVDFLQEAKTGDLAFFDNEEGRITHVGILLNKETILHASAHVRIDRIDTTGIYHSQHQSYTHRLRIIKRMITGDLLKAEAPAE</sequence>
<keyword evidence="4" id="KW-0788">Thiol protease</keyword>
<evidence type="ECO:0000259" key="6">
    <source>
        <dbReference type="PROSITE" id="PS51935"/>
    </source>
</evidence>
<dbReference type="PANTHER" id="PTHR47053">
    <property type="entry name" value="MUREIN DD-ENDOPEPTIDASE MEPH-RELATED"/>
    <property type="match status" value="1"/>
</dbReference>